<protein>
    <recommendedName>
        <fullName evidence="10">4Fe-4S ferredoxin-type domain-containing protein</fullName>
    </recommendedName>
</protein>
<evidence type="ECO:0000259" key="7">
    <source>
        <dbReference type="PROSITE" id="PS50857"/>
    </source>
</evidence>
<feature type="transmembrane region" description="Helical" evidence="6">
    <location>
        <begin position="114"/>
        <end position="135"/>
    </location>
</feature>
<feature type="transmembrane region" description="Helical" evidence="6">
    <location>
        <begin position="423"/>
        <end position="440"/>
    </location>
</feature>
<dbReference type="Pfam" id="PF12801">
    <property type="entry name" value="Fer4_5"/>
    <property type="match status" value="2"/>
</dbReference>
<feature type="transmembrane region" description="Helical" evidence="6">
    <location>
        <begin position="552"/>
        <end position="576"/>
    </location>
</feature>
<keyword evidence="3" id="KW-0479">Metal-binding</keyword>
<feature type="transmembrane region" description="Helical" evidence="6">
    <location>
        <begin position="206"/>
        <end position="225"/>
    </location>
</feature>
<dbReference type="GO" id="GO:0005507">
    <property type="term" value="F:copper ion binding"/>
    <property type="evidence" value="ECO:0007669"/>
    <property type="project" value="InterPro"/>
</dbReference>
<evidence type="ECO:0000256" key="1">
    <source>
        <dbReference type="ARBA" id="ARBA00004236"/>
    </source>
</evidence>
<evidence type="ECO:0000259" key="8">
    <source>
        <dbReference type="PROSITE" id="PS51379"/>
    </source>
</evidence>
<evidence type="ECO:0000256" key="2">
    <source>
        <dbReference type="ARBA" id="ARBA00022475"/>
    </source>
</evidence>
<dbReference type="InterPro" id="IPR052378">
    <property type="entry name" value="NosR_regulator"/>
</dbReference>
<feature type="transmembrane region" description="Helical" evidence="6">
    <location>
        <begin position="171"/>
        <end position="194"/>
    </location>
</feature>
<dbReference type="EMBL" id="LAZR01009581">
    <property type="protein sequence ID" value="KKM71754.1"/>
    <property type="molecule type" value="Genomic_DNA"/>
</dbReference>
<dbReference type="Pfam" id="PF00116">
    <property type="entry name" value="COX2"/>
    <property type="match status" value="1"/>
</dbReference>
<reference evidence="9" key="1">
    <citation type="journal article" date="2015" name="Nature">
        <title>Complex archaea that bridge the gap between prokaryotes and eukaryotes.</title>
        <authorList>
            <person name="Spang A."/>
            <person name="Saw J.H."/>
            <person name="Jorgensen S.L."/>
            <person name="Zaremba-Niedzwiedzka K."/>
            <person name="Martijn J."/>
            <person name="Lind A.E."/>
            <person name="van Eijk R."/>
            <person name="Schleper C."/>
            <person name="Guy L."/>
            <person name="Ettema T.J."/>
        </authorList>
    </citation>
    <scope>NUCLEOTIDE SEQUENCE</scope>
</reference>
<evidence type="ECO:0000256" key="5">
    <source>
        <dbReference type="ARBA" id="ARBA00023136"/>
    </source>
</evidence>
<dbReference type="PROSITE" id="PS00078">
    <property type="entry name" value="COX2"/>
    <property type="match status" value="1"/>
</dbReference>
<feature type="transmembrane region" description="Helical" evidence="6">
    <location>
        <begin position="460"/>
        <end position="484"/>
    </location>
</feature>
<proteinExistence type="predicted"/>
<dbReference type="InterPro" id="IPR017900">
    <property type="entry name" value="4Fe4S_Fe_S_CS"/>
</dbReference>
<dbReference type="GO" id="GO:0005886">
    <property type="term" value="C:plasma membrane"/>
    <property type="evidence" value="ECO:0007669"/>
    <property type="project" value="UniProtKB-SubCell"/>
</dbReference>
<keyword evidence="2" id="KW-1003">Cell membrane</keyword>
<comment type="subcellular location">
    <subcellularLocation>
        <location evidence="1">Cell membrane</location>
    </subcellularLocation>
</comment>
<evidence type="ECO:0000256" key="6">
    <source>
        <dbReference type="SAM" id="Phobius"/>
    </source>
</evidence>
<dbReference type="PROSITE" id="PS51379">
    <property type="entry name" value="4FE4S_FER_2"/>
    <property type="match status" value="1"/>
</dbReference>
<dbReference type="PANTHER" id="PTHR30224:SF4">
    <property type="entry name" value="ELECTRON TRANSPORT PROTEIN YCCM-RELATED"/>
    <property type="match status" value="1"/>
</dbReference>
<dbReference type="Gene3D" id="2.60.40.420">
    <property type="entry name" value="Cupredoxins - blue copper proteins"/>
    <property type="match status" value="1"/>
</dbReference>
<keyword evidence="4" id="KW-0186">Copper</keyword>
<gene>
    <name evidence="9" type="ORF">LCGC14_1427420</name>
</gene>
<feature type="transmembrane region" description="Helical" evidence="6">
    <location>
        <begin position="505"/>
        <end position="532"/>
    </location>
</feature>
<feature type="transmembrane region" description="Helical" evidence="6">
    <location>
        <begin position="268"/>
        <end position="287"/>
    </location>
</feature>
<evidence type="ECO:0000313" key="9">
    <source>
        <dbReference type="EMBL" id="KKM71754.1"/>
    </source>
</evidence>
<dbReference type="PROSITE" id="PS00198">
    <property type="entry name" value="4FE4S_FER_1"/>
    <property type="match status" value="1"/>
</dbReference>
<evidence type="ECO:0000256" key="4">
    <source>
        <dbReference type="ARBA" id="ARBA00023008"/>
    </source>
</evidence>
<dbReference type="InterPro" id="IPR008972">
    <property type="entry name" value="Cupredoxin"/>
</dbReference>
<keyword evidence="6" id="KW-1133">Transmembrane helix</keyword>
<feature type="transmembrane region" description="Helical" evidence="6">
    <location>
        <begin position="597"/>
        <end position="616"/>
    </location>
</feature>
<dbReference type="PROSITE" id="PS50857">
    <property type="entry name" value="COX2_CUA"/>
    <property type="match status" value="1"/>
</dbReference>
<dbReference type="AlphaFoldDB" id="A0A0F9JPJ3"/>
<name>A0A0F9JPJ3_9ZZZZ</name>
<organism evidence="9">
    <name type="scientific">marine sediment metagenome</name>
    <dbReference type="NCBI Taxonomy" id="412755"/>
    <lineage>
        <taxon>unclassified sequences</taxon>
        <taxon>metagenomes</taxon>
        <taxon>ecological metagenomes</taxon>
    </lineage>
</organism>
<comment type="caution">
    <text evidence="9">The sequence shown here is derived from an EMBL/GenBank/DDBJ whole genome shotgun (WGS) entry which is preliminary data.</text>
</comment>
<dbReference type="InterPro" id="IPR002429">
    <property type="entry name" value="CcO_II-like_C"/>
</dbReference>
<evidence type="ECO:0000256" key="3">
    <source>
        <dbReference type="ARBA" id="ARBA00022723"/>
    </source>
</evidence>
<evidence type="ECO:0008006" key="10">
    <source>
        <dbReference type="Google" id="ProtNLM"/>
    </source>
</evidence>
<accession>A0A0F9JPJ3</accession>
<dbReference type="InterPro" id="IPR001505">
    <property type="entry name" value="Copper_CuA"/>
</dbReference>
<feature type="transmembrane region" description="Helical" evidence="6">
    <location>
        <begin position="293"/>
        <end position="311"/>
    </location>
</feature>
<keyword evidence="5 6" id="KW-0472">Membrane</keyword>
<dbReference type="SUPFAM" id="SSF49503">
    <property type="entry name" value="Cupredoxins"/>
    <property type="match status" value="1"/>
</dbReference>
<feature type="domain" description="4Fe-4S ferredoxin-type" evidence="8">
    <location>
        <begin position="368"/>
        <end position="398"/>
    </location>
</feature>
<dbReference type="GO" id="GO:0004129">
    <property type="term" value="F:cytochrome-c oxidase activity"/>
    <property type="evidence" value="ECO:0007669"/>
    <property type="project" value="InterPro"/>
</dbReference>
<dbReference type="PANTHER" id="PTHR30224">
    <property type="entry name" value="ELECTRON TRANSPORT PROTEIN"/>
    <property type="match status" value="1"/>
</dbReference>
<sequence>MKRISLLTVFCVFCAAFVYGEDRYLEVRAKRFAYTPSIIKVNKGDNVRIRLISEDVAHGLYIDGYEIEISAIPGMDGHLTFIADKSGKFMFRCSVTCGEFHPYMVGYLKVGINWNLYAGAFLILLLGIGSLTAALKANENSHKKLFGVIPLSWRYELTKFKPVRALLKSRWFPFTFILFNLFVFVIILIANFVGGYSTGNYNFGVMMVWILWWFLLMTFLVPLVGRSWCMICPFPIFGDWLQRGKLISVGRQKSWGLNKRWPNKWRNLWPLVILFFLSTWFSGFFTVRPLAGGVFLVLIIGSAIVISVIYGKRTFCLFVCPVSGFQGLYANFSACEVRVKNPEICKDHKPKTCVVGNEKGYGCPWMELPYDMNRNTYCGMCMECFKTCPYDNIALNVRPFGTDLVAERKHTDDRYKRRGLDEAFKALTMMGIFLVFFRAYQTPSAHFKDMIRGTTLKGFLTYIAEATVVDFLVIPIIFLLFVFLSKKASGNKEVSLKQAFVNFSYCFVPLGIAIWAAFSINIILANGSYLLHVFSDPFAWGWNLFGTAKVPWSPFLTGVMPYLQVLIILVGLAFTLDYGFKFSHQTYANLKEAKKGWVPMLVFLLAVTIFCLWLFIG</sequence>
<keyword evidence="6" id="KW-0812">Transmembrane</keyword>
<feature type="domain" description="Cytochrome oxidase subunit II copper A binding" evidence="7">
    <location>
        <begin position="1"/>
        <end position="127"/>
    </location>
</feature>
<dbReference type="InterPro" id="IPR017896">
    <property type="entry name" value="4Fe4S_Fe-S-bd"/>
</dbReference>